<gene>
    <name evidence="10" type="ORF">METZ01_LOCUS153891</name>
</gene>
<dbReference type="InterPro" id="IPR007197">
    <property type="entry name" value="rSAM"/>
</dbReference>
<evidence type="ECO:0000256" key="6">
    <source>
        <dbReference type="ARBA" id="ARBA00023004"/>
    </source>
</evidence>
<dbReference type="InterPro" id="IPR006158">
    <property type="entry name" value="Cobalamin-bd"/>
</dbReference>
<dbReference type="Gene3D" id="3.40.50.280">
    <property type="entry name" value="Cobalamin-binding domain"/>
    <property type="match status" value="1"/>
</dbReference>
<dbReference type="GO" id="GO:0003824">
    <property type="term" value="F:catalytic activity"/>
    <property type="evidence" value="ECO:0007669"/>
    <property type="project" value="InterPro"/>
</dbReference>
<dbReference type="InterPro" id="IPR034466">
    <property type="entry name" value="Methyltransferase_Class_B"/>
</dbReference>
<dbReference type="AlphaFoldDB" id="A0A382AJ62"/>
<keyword evidence="3" id="KW-0808">Transferase</keyword>
<dbReference type="InterPro" id="IPR006638">
    <property type="entry name" value="Elp3/MiaA/NifB-like_rSAM"/>
</dbReference>
<comment type="cofactor">
    <cofactor evidence="1">
        <name>[4Fe-4S] cluster</name>
        <dbReference type="ChEBI" id="CHEBI:49883"/>
    </cofactor>
</comment>
<evidence type="ECO:0000256" key="3">
    <source>
        <dbReference type="ARBA" id="ARBA00022679"/>
    </source>
</evidence>
<sequence length="480" mass="55330">MEEAIVVPFGMNYKKNSLKYKRVMLCTAKKPGPGTTALHYGDLRPPMGLGYIAALLEKYGIEVIIVDNYVEEQDMVKTIDDFNPDIIGLYMHTPGYYVALDLIDEIKRITNVPLVVGGPHASLCPETIPDKVDYICQGEGEFVMLELCRGTDFPRLIDNAISGRIKKLDDMPFPDYNHFWGKNYNWRFDMYGNDSSKVFTMHTSRSCPYRCSFCGVDAIWTRRYTYFSANKIVKEIDHYVDKYGIDGIYFREDLFTANHRRVEEVCDLLIERPYSIDWACEARADITDRALLDKMYESGCRGMYLGVESGDNKALEKKKKDLDLKTMRQFFGHVNEIGLPTYATFCIGTPGETEEEITATERFIEEINPTTYDKFAYLGLPKSADYARLLETKDYYHIDAGKIVYSERFFEMAHRLYSSDDPRLYFLKQQKQFLAENKGVLSSYELENFRIPPMDTSDAQSLSSSSIDYVIDPDNLKDIR</sequence>
<evidence type="ECO:0000256" key="4">
    <source>
        <dbReference type="ARBA" id="ARBA00022691"/>
    </source>
</evidence>
<dbReference type="SUPFAM" id="SSF52242">
    <property type="entry name" value="Cobalamin (vitamin B12)-binding domain"/>
    <property type="match status" value="1"/>
</dbReference>
<evidence type="ECO:0000256" key="7">
    <source>
        <dbReference type="ARBA" id="ARBA00023014"/>
    </source>
</evidence>
<dbReference type="GO" id="GO:0031419">
    <property type="term" value="F:cobalamin binding"/>
    <property type="evidence" value="ECO:0007669"/>
    <property type="project" value="InterPro"/>
</dbReference>
<proteinExistence type="predicted"/>
<keyword evidence="4" id="KW-0949">S-adenosyl-L-methionine</keyword>
<keyword evidence="6" id="KW-0408">Iron</keyword>
<dbReference type="PANTHER" id="PTHR43409:SF7">
    <property type="entry name" value="BLL1977 PROTEIN"/>
    <property type="match status" value="1"/>
</dbReference>
<evidence type="ECO:0000256" key="1">
    <source>
        <dbReference type="ARBA" id="ARBA00001966"/>
    </source>
</evidence>
<evidence type="ECO:0000256" key="5">
    <source>
        <dbReference type="ARBA" id="ARBA00022723"/>
    </source>
</evidence>
<dbReference type="Pfam" id="PF02310">
    <property type="entry name" value="B12-binding"/>
    <property type="match status" value="1"/>
</dbReference>
<accession>A0A382AJ62</accession>
<dbReference type="CDD" id="cd02068">
    <property type="entry name" value="radical_SAM_B12_BD"/>
    <property type="match status" value="1"/>
</dbReference>
<organism evidence="10">
    <name type="scientific">marine metagenome</name>
    <dbReference type="NCBI Taxonomy" id="408172"/>
    <lineage>
        <taxon>unclassified sequences</taxon>
        <taxon>metagenomes</taxon>
        <taxon>ecological metagenomes</taxon>
    </lineage>
</organism>
<dbReference type="InterPro" id="IPR036724">
    <property type="entry name" value="Cobalamin-bd_sf"/>
</dbReference>
<keyword evidence="7" id="KW-0411">Iron-sulfur</keyword>
<dbReference type="SFLD" id="SFLDG01123">
    <property type="entry name" value="methyltransferase_(Class_B)"/>
    <property type="match status" value="1"/>
</dbReference>
<evidence type="ECO:0000256" key="2">
    <source>
        <dbReference type="ARBA" id="ARBA00022603"/>
    </source>
</evidence>
<dbReference type="GO" id="GO:0046872">
    <property type="term" value="F:metal ion binding"/>
    <property type="evidence" value="ECO:0007669"/>
    <property type="project" value="UniProtKB-KW"/>
</dbReference>
<dbReference type="PROSITE" id="PS51332">
    <property type="entry name" value="B12_BINDING"/>
    <property type="match status" value="1"/>
</dbReference>
<protein>
    <submittedName>
        <fullName evidence="10">Uncharacterized protein</fullName>
    </submittedName>
</protein>
<evidence type="ECO:0000259" key="9">
    <source>
        <dbReference type="PROSITE" id="PS51918"/>
    </source>
</evidence>
<feature type="domain" description="Radical SAM core" evidence="9">
    <location>
        <begin position="193"/>
        <end position="415"/>
    </location>
</feature>
<evidence type="ECO:0000259" key="8">
    <source>
        <dbReference type="PROSITE" id="PS51332"/>
    </source>
</evidence>
<dbReference type="InterPro" id="IPR051198">
    <property type="entry name" value="BchE-like"/>
</dbReference>
<dbReference type="InterPro" id="IPR058240">
    <property type="entry name" value="rSAM_sf"/>
</dbReference>
<dbReference type="PANTHER" id="PTHR43409">
    <property type="entry name" value="ANAEROBIC MAGNESIUM-PROTOPORPHYRIN IX MONOMETHYL ESTER CYCLASE-RELATED"/>
    <property type="match status" value="1"/>
</dbReference>
<dbReference type="SMART" id="SM00729">
    <property type="entry name" value="Elp3"/>
    <property type="match status" value="1"/>
</dbReference>
<dbReference type="Pfam" id="PF04055">
    <property type="entry name" value="Radical_SAM"/>
    <property type="match status" value="1"/>
</dbReference>
<keyword evidence="5" id="KW-0479">Metal-binding</keyword>
<name>A0A382AJ62_9ZZZZ</name>
<evidence type="ECO:0000313" key="10">
    <source>
        <dbReference type="EMBL" id="SVB01037.1"/>
    </source>
</evidence>
<dbReference type="SUPFAM" id="SSF102114">
    <property type="entry name" value="Radical SAM enzymes"/>
    <property type="match status" value="1"/>
</dbReference>
<dbReference type="Gene3D" id="3.80.30.20">
    <property type="entry name" value="tm_1862 like domain"/>
    <property type="match status" value="1"/>
</dbReference>
<dbReference type="PROSITE" id="PS51918">
    <property type="entry name" value="RADICAL_SAM"/>
    <property type="match status" value="1"/>
</dbReference>
<feature type="domain" description="B12-binding" evidence="8">
    <location>
        <begin position="31"/>
        <end position="158"/>
    </location>
</feature>
<dbReference type="GO" id="GO:0051539">
    <property type="term" value="F:4 iron, 4 sulfur cluster binding"/>
    <property type="evidence" value="ECO:0007669"/>
    <property type="project" value="UniProtKB-KW"/>
</dbReference>
<dbReference type="SFLD" id="SFLDG01082">
    <property type="entry name" value="B12-binding_domain_containing"/>
    <property type="match status" value="1"/>
</dbReference>
<reference evidence="10" key="1">
    <citation type="submission" date="2018-05" db="EMBL/GenBank/DDBJ databases">
        <authorList>
            <person name="Lanie J.A."/>
            <person name="Ng W.-L."/>
            <person name="Kazmierczak K.M."/>
            <person name="Andrzejewski T.M."/>
            <person name="Davidsen T.M."/>
            <person name="Wayne K.J."/>
            <person name="Tettelin H."/>
            <person name="Glass J.I."/>
            <person name="Rusch D."/>
            <person name="Podicherti R."/>
            <person name="Tsui H.-C.T."/>
            <person name="Winkler M.E."/>
        </authorList>
    </citation>
    <scope>NUCLEOTIDE SEQUENCE</scope>
</reference>
<dbReference type="SFLD" id="SFLDS00029">
    <property type="entry name" value="Radical_SAM"/>
    <property type="match status" value="1"/>
</dbReference>
<keyword evidence="2" id="KW-0489">Methyltransferase</keyword>
<dbReference type="InterPro" id="IPR023404">
    <property type="entry name" value="rSAM_horseshoe"/>
</dbReference>
<dbReference type="EMBL" id="UINC01025444">
    <property type="protein sequence ID" value="SVB01037.1"/>
    <property type="molecule type" value="Genomic_DNA"/>
</dbReference>